<sequence>MDLELAREVFRVLSRSPEGLSREELAQALGVGDRQARDAVALAAEKAAPMGYLIGMDPETNRYVLLNLNTPEAKSPAKKRQAKRVLAYIRSYFETTYRRYSLMAQAYARAYGESPDVSQPAQPSLFEADPDSILRRVVLAWDRGDQAALEDALEEARNAIRVWR</sequence>
<comment type="caution">
    <text evidence="1">The sequence shown here is derived from an EMBL/GenBank/DDBJ whole genome shotgun (WGS) entry which is preliminary data.</text>
</comment>
<evidence type="ECO:0000313" key="1">
    <source>
        <dbReference type="EMBL" id="RTH27948.1"/>
    </source>
</evidence>
<dbReference type="AlphaFoldDB" id="A0A430S2J9"/>
<dbReference type="RefSeq" id="WP_126201410.1">
    <property type="nucleotide sequence ID" value="NZ_PELY01000045.1"/>
</dbReference>
<proteinExistence type="predicted"/>
<accession>A0A430S2J9</accession>
<protein>
    <submittedName>
        <fullName evidence="1">Uncharacterized protein</fullName>
    </submittedName>
</protein>
<reference evidence="1 2" key="1">
    <citation type="journal article" date="2019" name="Extremophiles">
        <title>Biogeography of thermophiles and predominance of Thermus scotoductus in domestic water heaters.</title>
        <authorList>
            <person name="Wilpiszeski R.L."/>
            <person name="Zhang Z."/>
            <person name="House C.H."/>
        </authorList>
    </citation>
    <scope>NUCLEOTIDE SEQUENCE [LARGE SCALE GENOMIC DNA]</scope>
    <source>
        <strain evidence="1 2">25_S25</strain>
    </source>
</reference>
<gene>
    <name evidence="1" type="ORF">CSW38_02175</name>
</gene>
<dbReference type="EMBL" id="PELY01000045">
    <property type="protein sequence ID" value="RTH27948.1"/>
    <property type="molecule type" value="Genomic_DNA"/>
</dbReference>
<name>A0A430S2J9_THESC</name>
<dbReference type="Proteomes" id="UP000287306">
    <property type="component" value="Unassembled WGS sequence"/>
</dbReference>
<evidence type="ECO:0000313" key="2">
    <source>
        <dbReference type="Proteomes" id="UP000287306"/>
    </source>
</evidence>
<organism evidence="1 2">
    <name type="scientific">Thermus scotoductus</name>
    <dbReference type="NCBI Taxonomy" id="37636"/>
    <lineage>
        <taxon>Bacteria</taxon>
        <taxon>Thermotogati</taxon>
        <taxon>Deinococcota</taxon>
        <taxon>Deinococci</taxon>
        <taxon>Thermales</taxon>
        <taxon>Thermaceae</taxon>
        <taxon>Thermus</taxon>
    </lineage>
</organism>